<organism evidence="1">
    <name type="scientific">Picea glauca</name>
    <name type="common">White spruce</name>
    <name type="synonym">Pinus glauca</name>
    <dbReference type="NCBI Taxonomy" id="3330"/>
    <lineage>
        <taxon>Eukaryota</taxon>
        <taxon>Viridiplantae</taxon>
        <taxon>Streptophyta</taxon>
        <taxon>Embryophyta</taxon>
        <taxon>Tracheophyta</taxon>
        <taxon>Spermatophyta</taxon>
        <taxon>Pinopsida</taxon>
        <taxon>Pinidae</taxon>
        <taxon>Conifers I</taxon>
        <taxon>Pinales</taxon>
        <taxon>Pinaceae</taxon>
        <taxon>Picea</taxon>
    </lineage>
</organism>
<geneLocation type="mitochondrion" evidence="1"/>
<dbReference type="AlphaFoldDB" id="A0A101M0P8"/>
<accession>A0A101M0P8</accession>
<gene>
    <name evidence="1" type="ORF">ABT39_MTgene4217</name>
</gene>
<protein>
    <submittedName>
        <fullName evidence="1">Uncharacterized protein</fullName>
    </submittedName>
</protein>
<dbReference type="EMBL" id="LKAM01000004">
    <property type="protein sequence ID" value="KUM48881.1"/>
    <property type="molecule type" value="Genomic_DNA"/>
</dbReference>
<sequence length="56" mass="6145">MLTLLLYPLLLGNMLLIEQLLRFDFDLELALSLDEGKPGQEGTPGEVLGVLFSLGQ</sequence>
<comment type="caution">
    <text evidence="1">The sequence shown here is derived from an EMBL/GenBank/DDBJ whole genome shotgun (WGS) entry which is preliminary data.</text>
</comment>
<evidence type="ECO:0000313" key="1">
    <source>
        <dbReference type="EMBL" id="KUM48881.1"/>
    </source>
</evidence>
<proteinExistence type="predicted"/>
<name>A0A101M0P8_PICGL</name>
<keyword evidence="1" id="KW-0496">Mitochondrion</keyword>
<reference evidence="1" key="1">
    <citation type="journal article" date="2015" name="Genome Biol. Evol.">
        <title>Organellar Genomes of White Spruce (Picea glauca): Assembly and Annotation.</title>
        <authorList>
            <person name="Jackman S.D."/>
            <person name="Warren R.L."/>
            <person name="Gibb E.A."/>
            <person name="Vandervalk B.P."/>
            <person name="Mohamadi H."/>
            <person name="Chu J."/>
            <person name="Raymond A."/>
            <person name="Pleasance S."/>
            <person name="Coope R."/>
            <person name="Wildung M.R."/>
            <person name="Ritland C.E."/>
            <person name="Bousquet J."/>
            <person name="Jones S.J."/>
            <person name="Bohlmann J."/>
            <person name="Birol I."/>
        </authorList>
    </citation>
    <scope>NUCLEOTIDE SEQUENCE [LARGE SCALE GENOMIC DNA]</scope>
    <source>
        <tissue evidence="1">Flushing bud</tissue>
    </source>
</reference>